<name>A0A2H0WYY3_9BACT</name>
<organism evidence="1 2">
    <name type="scientific">Candidatus Collierbacteria bacterium CG09_land_8_20_14_0_10_46_12</name>
    <dbReference type="NCBI Taxonomy" id="1974533"/>
    <lineage>
        <taxon>Bacteria</taxon>
        <taxon>Candidatus Collieribacteriota</taxon>
    </lineage>
</organism>
<gene>
    <name evidence="1" type="ORF">COT54_02295</name>
</gene>
<proteinExistence type="predicted"/>
<reference evidence="2" key="1">
    <citation type="submission" date="2017-09" db="EMBL/GenBank/DDBJ databases">
        <title>Depth-based differentiation of microbial function through sediment-hosted aquifers and enrichment of novel symbionts in the deep terrestrial subsurface.</title>
        <authorList>
            <person name="Probst A.J."/>
            <person name="Ladd B."/>
            <person name="Jarett J.K."/>
            <person name="Geller-Mcgrath D.E."/>
            <person name="Sieber C.M.K."/>
            <person name="Emerson J.B."/>
            <person name="Anantharaman K."/>
            <person name="Thomas B.C."/>
            <person name="Malmstrom R."/>
            <person name="Stieglmeier M."/>
            <person name="Klingl A."/>
            <person name="Woyke T."/>
            <person name="Ryan C.M."/>
            <person name="Banfield J.F."/>
        </authorList>
    </citation>
    <scope>NUCLEOTIDE SEQUENCE [LARGE SCALE GENOMIC DNA]</scope>
</reference>
<evidence type="ECO:0000313" key="1">
    <source>
        <dbReference type="EMBL" id="PIS17886.1"/>
    </source>
</evidence>
<accession>A0A2H0WYY3</accession>
<protein>
    <submittedName>
        <fullName evidence="1">Uncharacterized protein</fullName>
    </submittedName>
</protein>
<comment type="caution">
    <text evidence="1">The sequence shown here is derived from an EMBL/GenBank/DDBJ whole genome shotgun (WGS) entry which is preliminary data.</text>
</comment>
<dbReference type="AlphaFoldDB" id="A0A2H0WYY3"/>
<dbReference type="EMBL" id="PEYY01000090">
    <property type="protein sequence ID" value="PIS17886.1"/>
    <property type="molecule type" value="Genomic_DNA"/>
</dbReference>
<sequence length="111" mass="12901">MMGRTEIFGQDVSIFNYDWLLEQNGVVIGVINWAKTRAEAEERIKAENRRLGKPNLRVGRYVKRGESYESWSTTQSKLVSLIHGRPPKGINEYDVISQYDDPFGIFGYWQK</sequence>
<dbReference type="Proteomes" id="UP000229574">
    <property type="component" value="Unassembled WGS sequence"/>
</dbReference>
<evidence type="ECO:0000313" key="2">
    <source>
        <dbReference type="Proteomes" id="UP000229574"/>
    </source>
</evidence>